<comment type="caution">
    <text evidence="1">The sequence shown here is derived from an EMBL/GenBank/DDBJ whole genome shotgun (WGS) entry which is preliminary data.</text>
</comment>
<dbReference type="AlphaFoldDB" id="A0A506XYB0"/>
<proteinExistence type="predicted"/>
<dbReference type="RefSeq" id="WP_141164231.1">
    <property type="nucleotide sequence ID" value="NZ_VHQG01000004.1"/>
</dbReference>
<reference evidence="1 2" key="1">
    <citation type="submission" date="2019-06" db="EMBL/GenBank/DDBJ databases">
        <authorList>
            <person name="Li F."/>
        </authorList>
    </citation>
    <scope>NUCLEOTIDE SEQUENCE [LARGE SCALE GENOMIC DNA]</scope>
    <source>
        <strain evidence="1 2">10F1D-1</strain>
    </source>
</reference>
<keyword evidence="2" id="KW-1185">Reference proteome</keyword>
<dbReference type="OrthoDB" id="5120662at2"/>
<dbReference type="EMBL" id="VHQG01000004">
    <property type="protein sequence ID" value="TPW74593.1"/>
    <property type="molecule type" value="Genomic_DNA"/>
</dbReference>
<gene>
    <name evidence="1" type="ORF">FJ657_13450</name>
</gene>
<accession>A0A506XYB0</accession>
<evidence type="ECO:0000313" key="2">
    <source>
        <dbReference type="Proteomes" id="UP000316252"/>
    </source>
</evidence>
<name>A0A506XYB0_9MICO</name>
<protein>
    <submittedName>
        <fullName evidence="1">Uncharacterized protein</fullName>
    </submittedName>
</protein>
<dbReference type="Proteomes" id="UP000316252">
    <property type="component" value="Unassembled WGS sequence"/>
</dbReference>
<evidence type="ECO:0000313" key="1">
    <source>
        <dbReference type="EMBL" id="TPW74593.1"/>
    </source>
</evidence>
<sequence>MTKLGLRPTPDYPVRRAGVQVVPLANLRWRVTRGQGQVLGYVDEVEVAGAPRWQSKRMRHGTAQMVVLGEFDSPGDALDMVRWV</sequence>
<organism evidence="1 2">
    <name type="scientific">Schumannella soli</name>
    <dbReference type="NCBI Taxonomy" id="2590779"/>
    <lineage>
        <taxon>Bacteria</taxon>
        <taxon>Bacillati</taxon>
        <taxon>Actinomycetota</taxon>
        <taxon>Actinomycetes</taxon>
        <taxon>Micrococcales</taxon>
        <taxon>Microbacteriaceae</taxon>
        <taxon>Schumannella</taxon>
    </lineage>
</organism>